<evidence type="ECO:0000256" key="1">
    <source>
        <dbReference type="SAM" id="Phobius"/>
    </source>
</evidence>
<proteinExistence type="predicted"/>
<dbReference type="AlphaFoldDB" id="A0A1X2IUY8"/>
<gene>
    <name evidence="3" type="ORF">BCR42DRAFT_406592</name>
</gene>
<keyword evidence="1" id="KW-0812">Transmembrane</keyword>
<organism evidence="3 4">
    <name type="scientific">Absidia repens</name>
    <dbReference type="NCBI Taxonomy" id="90262"/>
    <lineage>
        <taxon>Eukaryota</taxon>
        <taxon>Fungi</taxon>
        <taxon>Fungi incertae sedis</taxon>
        <taxon>Mucoromycota</taxon>
        <taxon>Mucoromycotina</taxon>
        <taxon>Mucoromycetes</taxon>
        <taxon>Mucorales</taxon>
        <taxon>Cunninghamellaceae</taxon>
        <taxon>Absidia</taxon>
    </lineage>
</organism>
<protein>
    <submittedName>
        <fullName evidence="3">Uncharacterized protein</fullName>
    </submittedName>
</protein>
<dbReference type="Proteomes" id="UP000193560">
    <property type="component" value="Unassembled WGS sequence"/>
</dbReference>
<evidence type="ECO:0000313" key="4">
    <source>
        <dbReference type="Proteomes" id="UP000193560"/>
    </source>
</evidence>
<feature type="chain" id="PRO_5013072491" evidence="2">
    <location>
        <begin position="25"/>
        <end position="152"/>
    </location>
</feature>
<keyword evidence="1" id="KW-0472">Membrane</keyword>
<evidence type="ECO:0000256" key="2">
    <source>
        <dbReference type="SAM" id="SignalP"/>
    </source>
</evidence>
<reference evidence="3 4" key="1">
    <citation type="submission" date="2016-07" db="EMBL/GenBank/DDBJ databases">
        <title>Pervasive Adenine N6-methylation of Active Genes in Fungi.</title>
        <authorList>
            <consortium name="DOE Joint Genome Institute"/>
            <person name="Mondo S.J."/>
            <person name="Dannebaum R.O."/>
            <person name="Kuo R.C."/>
            <person name="Labutti K."/>
            <person name="Haridas S."/>
            <person name="Kuo A."/>
            <person name="Salamov A."/>
            <person name="Ahrendt S.R."/>
            <person name="Lipzen A."/>
            <person name="Sullivan W."/>
            <person name="Andreopoulos W.B."/>
            <person name="Clum A."/>
            <person name="Lindquist E."/>
            <person name="Daum C."/>
            <person name="Ramamoorthy G.K."/>
            <person name="Gryganskyi A."/>
            <person name="Culley D."/>
            <person name="Magnuson J.K."/>
            <person name="James T.Y."/>
            <person name="O'Malley M.A."/>
            <person name="Stajich J.E."/>
            <person name="Spatafora J.W."/>
            <person name="Visel A."/>
            <person name="Grigoriev I.V."/>
        </authorList>
    </citation>
    <scope>NUCLEOTIDE SEQUENCE [LARGE SCALE GENOMIC DNA]</scope>
    <source>
        <strain evidence="3 4">NRRL 1336</strain>
    </source>
</reference>
<keyword evidence="2" id="KW-0732">Signal</keyword>
<name>A0A1X2IUY8_9FUNG</name>
<evidence type="ECO:0000313" key="3">
    <source>
        <dbReference type="EMBL" id="ORZ22604.1"/>
    </source>
</evidence>
<keyword evidence="4" id="KW-1185">Reference proteome</keyword>
<sequence length="152" mass="17336">MEVWSQYNTMVLWTFALLIYCCQAQLKSSDSIFSTPTIPVTSSSIETESAASTLITIYPQRWPLIIGVVFFSATIFLFIIAAGLAIYMKRCKWKSKEGKSIYYNDSIFIQYQQPIDKSSVCLNRLFPRNKQLPPIIDPQLQSAIQNASMLPY</sequence>
<feature type="signal peptide" evidence="2">
    <location>
        <begin position="1"/>
        <end position="24"/>
    </location>
</feature>
<accession>A0A1X2IUY8</accession>
<comment type="caution">
    <text evidence="3">The sequence shown here is derived from an EMBL/GenBank/DDBJ whole genome shotgun (WGS) entry which is preliminary data.</text>
</comment>
<keyword evidence="1" id="KW-1133">Transmembrane helix</keyword>
<feature type="transmembrane region" description="Helical" evidence="1">
    <location>
        <begin position="64"/>
        <end position="87"/>
    </location>
</feature>
<dbReference type="OrthoDB" id="10480133at2759"/>
<dbReference type="EMBL" id="MCGE01000004">
    <property type="protein sequence ID" value="ORZ22604.1"/>
    <property type="molecule type" value="Genomic_DNA"/>
</dbReference>